<dbReference type="InterPro" id="IPR055267">
    <property type="entry name" value="Aerolysin-like_C"/>
</dbReference>
<comment type="similarity">
    <text evidence="3">Belongs to the aerolysin family.</text>
</comment>
<comment type="caution">
    <text evidence="14">The sequence shown here is derived from an EMBL/GenBank/DDBJ whole genome shotgun (WGS) entry which is preliminary data.</text>
</comment>
<comment type="subcellular location">
    <subcellularLocation>
        <location evidence="1">Host cell membrane</location>
    </subcellularLocation>
    <subcellularLocation>
        <location evidence="2">Secreted</location>
    </subcellularLocation>
</comment>
<dbReference type="CDD" id="cd20218">
    <property type="entry name" value="PFM_aerolysin"/>
    <property type="match status" value="1"/>
</dbReference>
<dbReference type="GeneID" id="99693093"/>
<dbReference type="InterPro" id="IPR016187">
    <property type="entry name" value="CTDL_fold"/>
</dbReference>
<dbReference type="InterPro" id="IPR005138">
    <property type="entry name" value="APT_dom"/>
</dbReference>
<evidence type="ECO:0000256" key="12">
    <source>
        <dbReference type="SAM" id="SignalP"/>
    </source>
</evidence>
<dbReference type="PRINTS" id="PR00754">
    <property type="entry name" value="AEROLYSIN"/>
</dbReference>
<dbReference type="Gene3D" id="3.30.412.10">
    <property type="entry name" value="Proaerolysin, chain A, domain 2"/>
    <property type="match status" value="1"/>
</dbReference>
<keyword evidence="10" id="KW-0472">Membrane</keyword>
<reference evidence="14" key="1">
    <citation type="journal article" date="2014" name="Int. J. Syst. Evol. Microbiol.">
        <title>Complete genome sequence of Corynebacterium casei LMG S-19264T (=DSM 44701T), isolated from a smear-ripened cheese.</title>
        <authorList>
            <consortium name="US DOE Joint Genome Institute (JGI-PGF)"/>
            <person name="Walter F."/>
            <person name="Albersmeier A."/>
            <person name="Kalinowski J."/>
            <person name="Ruckert C."/>
        </authorList>
    </citation>
    <scope>NUCLEOTIDE SEQUENCE</scope>
    <source>
        <strain evidence="14">NBRC 103034</strain>
    </source>
</reference>
<dbReference type="Pfam" id="PF01117">
    <property type="entry name" value="Aerolysin"/>
    <property type="match status" value="1"/>
</dbReference>
<dbReference type="GO" id="GO:0020002">
    <property type="term" value="C:host cell plasma membrane"/>
    <property type="evidence" value="ECO:0007669"/>
    <property type="project" value="UniProtKB-SubCell"/>
</dbReference>
<keyword evidence="8" id="KW-1043">Host membrane</keyword>
<evidence type="ECO:0000256" key="10">
    <source>
        <dbReference type="ARBA" id="ARBA00023136"/>
    </source>
</evidence>
<dbReference type="InterPro" id="IPR005830">
    <property type="entry name" value="Aerolysn"/>
</dbReference>
<dbReference type="EMBL" id="BSNE01000012">
    <property type="protein sequence ID" value="GLQ02988.1"/>
    <property type="molecule type" value="Genomic_DNA"/>
</dbReference>
<dbReference type="GO" id="GO:0005576">
    <property type="term" value="C:extracellular region"/>
    <property type="evidence" value="ECO:0007669"/>
    <property type="project" value="UniProtKB-SubCell"/>
</dbReference>
<dbReference type="AlphaFoldDB" id="A0AA37W4Z0"/>
<evidence type="ECO:0000256" key="4">
    <source>
        <dbReference type="ARBA" id="ARBA00022511"/>
    </source>
</evidence>
<feature type="signal peptide" evidence="12">
    <location>
        <begin position="1"/>
        <end position="18"/>
    </location>
</feature>
<gene>
    <name evidence="14" type="ORF">GCM10007914_18690</name>
</gene>
<evidence type="ECO:0000256" key="9">
    <source>
        <dbReference type="ARBA" id="ARBA00023026"/>
    </source>
</evidence>
<evidence type="ECO:0000256" key="11">
    <source>
        <dbReference type="ARBA" id="ARBA00023157"/>
    </source>
</evidence>
<feature type="domain" description="Aerolysin-like C-terminal" evidence="13">
    <location>
        <begin position="114"/>
        <end position="475"/>
    </location>
</feature>
<dbReference type="SUPFAM" id="SSF56436">
    <property type="entry name" value="C-type lectin-like"/>
    <property type="match status" value="1"/>
</dbReference>
<name>A0AA37W4Z0_9GAMM</name>
<dbReference type="Pfam" id="PF03440">
    <property type="entry name" value="APT"/>
    <property type="match status" value="1"/>
</dbReference>
<keyword evidence="6" id="KW-0800">Toxin</keyword>
<dbReference type="Gene3D" id="3.10.40.10">
    <property type="entry name" value="Aerolysin/Pertussis toxin (APT), N-terminal domain"/>
    <property type="match status" value="1"/>
</dbReference>
<evidence type="ECO:0000256" key="8">
    <source>
        <dbReference type="ARBA" id="ARBA00022870"/>
    </source>
</evidence>
<keyword evidence="7 12" id="KW-0732">Signal</keyword>
<proteinExistence type="inferred from homology"/>
<evidence type="ECO:0000256" key="2">
    <source>
        <dbReference type="ARBA" id="ARBA00004613"/>
    </source>
</evidence>
<protein>
    <submittedName>
        <fullName evidence="14">Hemolysin</fullName>
    </submittedName>
</protein>
<evidence type="ECO:0000256" key="3">
    <source>
        <dbReference type="ARBA" id="ARBA00009831"/>
    </source>
</evidence>
<evidence type="ECO:0000256" key="7">
    <source>
        <dbReference type="ARBA" id="ARBA00022729"/>
    </source>
</evidence>
<keyword evidence="9" id="KW-0843">Virulence</keyword>
<dbReference type="GO" id="GO:0090729">
    <property type="term" value="F:toxin activity"/>
    <property type="evidence" value="ECO:0007669"/>
    <property type="project" value="UniProtKB-KW"/>
</dbReference>
<feature type="chain" id="PRO_5041396034" evidence="12">
    <location>
        <begin position="19"/>
        <end position="485"/>
    </location>
</feature>
<dbReference type="InterPro" id="IPR037015">
    <property type="entry name" value="APT_N_sf"/>
</dbReference>
<reference evidence="14" key="2">
    <citation type="submission" date="2023-01" db="EMBL/GenBank/DDBJ databases">
        <title>Draft genome sequence of Pseudoalteromonas tetraodonis strain NBRC 103034.</title>
        <authorList>
            <person name="Sun Q."/>
            <person name="Mori K."/>
        </authorList>
    </citation>
    <scope>NUCLEOTIDE SEQUENCE</scope>
    <source>
        <strain evidence="14">NBRC 103034</strain>
    </source>
</reference>
<keyword evidence="15" id="KW-1185">Reference proteome</keyword>
<accession>A0AA37W4Z0</accession>
<keyword evidence="11" id="KW-1015">Disulfide bond</keyword>
<dbReference type="Gene3D" id="2.170.15.10">
    <property type="entry name" value="Proaerolysin, chain A, domain 3"/>
    <property type="match status" value="1"/>
</dbReference>
<evidence type="ECO:0000313" key="14">
    <source>
        <dbReference type="EMBL" id="GLQ02988.1"/>
    </source>
</evidence>
<dbReference type="SMART" id="SM00999">
    <property type="entry name" value="Aerolysin"/>
    <property type="match status" value="1"/>
</dbReference>
<dbReference type="RefSeq" id="WP_013464961.1">
    <property type="nucleotide sequence ID" value="NZ_BJXY01000001.1"/>
</dbReference>
<dbReference type="SMR" id="A0AA37W4Z0"/>
<sequence>MKKILPLLLLSHTSFVSANTTAIYPDQLKNESLGAGVCSADNRLITKAEAQTYRNELTNKMGKWQITGLANGWVIMGSGYAGEIKQGTAANSWCYPNDPINEIPTLSPVKVSPGSQSQIEWDLVNQKEVFIKPLSYLAHTMGFAWVGGNRSSYVGDDMEVSKAGSGWKIQGYNGGSCDGYRCDEKSAITVSNFQYVMDNESYKITGDIVAADKELIKTLTVPAVNDTSAAQMSVVTIEYDAATNWSKTNDYSISESVTLSNTWKSPSVTGGSDTSLSVTIAAEQAWGTSNGGSEAERVVVQARTNVPAYTQLNAKVDLFKSSISYPYAFDADITYDLSINGFMRWGGNALLTHPENRPNDTANFVIGRWAGQDKSIEYQWEHRYIPGENKKWDWPWMIQQTSLSTMQYYLSHVLRPKKTTLTGHFYAQSQFAGSVYFGDETPIVTNQRSKRSVSSSEYSSAEKLKKEFEDAGFKNVVVNIEMIDL</sequence>
<dbReference type="SUPFAM" id="SSF56973">
    <property type="entry name" value="Aerolisin/ETX pore-forming domain"/>
    <property type="match status" value="1"/>
</dbReference>
<evidence type="ECO:0000256" key="1">
    <source>
        <dbReference type="ARBA" id="ARBA00004165"/>
    </source>
</evidence>
<keyword evidence="5" id="KW-0964">Secreted</keyword>
<evidence type="ECO:0000259" key="13">
    <source>
        <dbReference type="SMART" id="SM00999"/>
    </source>
</evidence>
<evidence type="ECO:0000313" key="15">
    <source>
        <dbReference type="Proteomes" id="UP001161408"/>
    </source>
</evidence>
<organism evidence="14 15">
    <name type="scientific">Pseudoalteromonas tetraodonis GFC</name>
    <dbReference type="NCBI Taxonomy" id="1315271"/>
    <lineage>
        <taxon>Bacteria</taxon>
        <taxon>Pseudomonadati</taxon>
        <taxon>Pseudomonadota</taxon>
        <taxon>Gammaproteobacteria</taxon>
        <taxon>Alteromonadales</taxon>
        <taxon>Pseudoalteromonadaceae</taxon>
        <taxon>Pseudoalteromonas</taxon>
    </lineage>
</organism>
<evidence type="ECO:0000256" key="5">
    <source>
        <dbReference type="ARBA" id="ARBA00022525"/>
    </source>
</evidence>
<dbReference type="Proteomes" id="UP001161408">
    <property type="component" value="Unassembled WGS sequence"/>
</dbReference>
<evidence type="ECO:0000256" key="6">
    <source>
        <dbReference type="ARBA" id="ARBA00022656"/>
    </source>
</evidence>
<keyword evidence="4" id="KW-1032">Host cell membrane</keyword>